<accession>A0ABP9P1X9</accession>
<keyword evidence="3" id="KW-1185">Reference proteome</keyword>
<dbReference type="CDD" id="cd06260">
    <property type="entry name" value="DUF820-like"/>
    <property type="match status" value="1"/>
</dbReference>
<proteinExistence type="predicted"/>
<organism evidence="2 3">
    <name type="scientific">Pseudonocardia adelaidensis</name>
    <dbReference type="NCBI Taxonomy" id="648754"/>
    <lineage>
        <taxon>Bacteria</taxon>
        <taxon>Bacillati</taxon>
        <taxon>Actinomycetota</taxon>
        <taxon>Actinomycetes</taxon>
        <taxon>Pseudonocardiales</taxon>
        <taxon>Pseudonocardiaceae</taxon>
        <taxon>Pseudonocardia</taxon>
    </lineage>
</organism>
<dbReference type="SUPFAM" id="SSF52980">
    <property type="entry name" value="Restriction endonuclease-like"/>
    <property type="match status" value="1"/>
</dbReference>
<evidence type="ECO:0000259" key="1">
    <source>
        <dbReference type="Pfam" id="PF05685"/>
    </source>
</evidence>
<dbReference type="InterPro" id="IPR012296">
    <property type="entry name" value="Nuclease_put_TT1808"/>
</dbReference>
<feature type="domain" description="Putative restriction endonuclease" evidence="1">
    <location>
        <begin position="25"/>
        <end position="168"/>
    </location>
</feature>
<dbReference type="Gene3D" id="3.90.1570.10">
    <property type="entry name" value="tt1808, chain A"/>
    <property type="match status" value="1"/>
</dbReference>
<reference evidence="3" key="1">
    <citation type="journal article" date="2019" name="Int. J. Syst. Evol. Microbiol.">
        <title>The Global Catalogue of Microorganisms (GCM) 10K type strain sequencing project: providing services to taxonomists for standard genome sequencing and annotation.</title>
        <authorList>
            <consortium name="The Broad Institute Genomics Platform"/>
            <consortium name="The Broad Institute Genome Sequencing Center for Infectious Disease"/>
            <person name="Wu L."/>
            <person name="Ma J."/>
        </authorList>
    </citation>
    <scope>NUCLEOTIDE SEQUENCE [LARGE SCALE GENOMIC DNA]</scope>
    <source>
        <strain evidence="3">JCM 18302</strain>
    </source>
</reference>
<dbReference type="EMBL" id="BAABJO010000041">
    <property type="protein sequence ID" value="GAA5138601.1"/>
    <property type="molecule type" value="Genomic_DNA"/>
</dbReference>
<dbReference type="InterPro" id="IPR011335">
    <property type="entry name" value="Restrct_endonuc-II-like"/>
</dbReference>
<gene>
    <name evidence="2" type="ORF">GCM10023320_73150</name>
</gene>
<protein>
    <recommendedName>
        <fullName evidence="1">Putative restriction endonuclease domain-containing protein</fullName>
    </recommendedName>
</protein>
<dbReference type="RefSeq" id="WP_345611667.1">
    <property type="nucleotide sequence ID" value="NZ_BAABJO010000041.1"/>
</dbReference>
<evidence type="ECO:0000313" key="2">
    <source>
        <dbReference type="EMBL" id="GAA5138601.1"/>
    </source>
</evidence>
<comment type="caution">
    <text evidence="2">The sequence shown here is derived from an EMBL/GenBank/DDBJ whole genome shotgun (WGS) entry which is preliminary data.</text>
</comment>
<dbReference type="InterPro" id="IPR008538">
    <property type="entry name" value="Uma2"/>
</dbReference>
<dbReference type="Proteomes" id="UP001500804">
    <property type="component" value="Unassembled WGS sequence"/>
</dbReference>
<name>A0ABP9P1X9_9PSEU</name>
<evidence type="ECO:0000313" key="3">
    <source>
        <dbReference type="Proteomes" id="UP001500804"/>
    </source>
</evidence>
<dbReference type="Pfam" id="PF05685">
    <property type="entry name" value="Uma2"/>
    <property type="match status" value="1"/>
</dbReference>
<sequence>MRVVMYEAPPDVEAMLAERRRLGLDKRDEMWDGVLHMVPPPGEAHAEFSSEFFLAVGHLAKRRGLVPRMETGLFRAVDDYRVPDQLYRRPDQGSDRGAEGAELVVEVRSPRDETYEKIDFYSGLGVREMIVAHPMERRVELVRAVGGRLMPVQPGPDGALGSEVLGITLRTIDGKLEITWDGGSATV</sequence>